<proteinExistence type="predicted"/>
<gene>
    <name evidence="1" type="ORF">KA717_00910</name>
</gene>
<protein>
    <submittedName>
        <fullName evidence="1">Uncharacterized protein</fullName>
    </submittedName>
</protein>
<dbReference type="EMBL" id="CP073041">
    <property type="protein sequence ID" value="UXE61583.1"/>
    <property type="molecule type" value="Genomic_DNA"/>
</dbReference>
<dbReference type="AlphaFoldDB" id="A0A977KX93"/>
<accession>A0A977KX93</accession>
<evidence type="ECO:0000313" key="1">
    <source>
        <dbReference type="EMBL" id="UXE61583.1"/>
    </source>
</evidence>
<sequence>MDDDLRPEYDFTQLTFIARGKDRKPSRKQLTDLDPWTKSLIGVIQPDSEMSLADYVDYLEDKYE</sequence>
<dbReference type="KEGG" id="wna:KA717_00910"/>
<organism evidence="1">
    <name type="scientific">Woronichinia naegeliana WA131</name>
    <dbReference type="NCBI Taxonomy" id="2824559"/>
    <lineage>
        <taxon>Bacteria</taxon>
        <taxon>Bacillati</taxon>
        <taxon>Cyanobacteriota</taxon>
        <taxon>Cyanophyceae</taxon>
        <taxon>Synechococcales</taxon>
        <taxon>Coelosphaeriaceae</taxon>
        <taxon>Woronichinia</taxon>
    </lineage>
</organism>
<dbReference type="Proteomes" id="UP001065613">
    <property type="component" value="Chromosome"/>
</dbReference>
<name>A0A977KX93_9CYAN</name>
<reference evidence="1" key="1">
    <citation type="submission" date="2021-04" db="EMBL/GenBank/DDBJ databases">
        <title>Genome sequence of Woronichinia naegeliana from Washington state freshwater lake bloom.</title>
        <authorList>
            <person name="Dreher T.W."/>
        </authorList>
    </citation>
    <scope>NUCLEOTIDE SEQUENCE</scope>
    <source>
        <strain evidence="1">WA131</strain>
    </source>
</reference>